<accession>A0A4Y7I6W2</accession>
<evidence type="ECO:0000313" key="4">
    <source>
        <dbReference type="Proteomes" id="UP000316621"/>
    </source>
</evidence>
<reference evidence="3 4" key="1">
    <citation type="journal article" date="2018" name="Science">
        <title>The opium poppy genome and morphinan production.</title>
        <authorList>
            <person name="Guo L."/>
            <person name="Winzer T."/>
            <person name="Yang X."/>
            <person name="Li Y."/>
            <person name="Ning Z."/>
            <person name="He Z."/>
            <person name="Teodor R."/>
            <person name="Lu Y."/>
            <person name="Bowser T.A."/>
            <person name="Graham I.A."/>
            <person name="Ye K."/>
        </authorList>
    </citation>
    <scope>NUCLEOTIDE SEQUENCE [LARGE SCALE GENOMIC DNA]</scope>
    <source>
        <strain evidence="4">cv. HN1</strain>
        <tissue evidence="3">Leaves</tissue>
    </source>
</reference>
<dbReference type="Gene3D" id="1.10.1200.270">
    <property type="entry name" value="Methyltransferase, alpha-helical capping domain"/>
    <property type="match status" value="3"/>
</dbReference>
<evidence type="ECO:0008006" key="5">
    <source>
        <dbReference type="Google" id="ProtNLM"/>
    </source>
</evidence>
<proteinExistence type="predicted"/>
<dbReference type="GO" id="GO:0008168">
    <property type="term" value="F:methyltransferase activity"/>
    <property type="evidence" value="ECO:0007669"/>
    <property type="project" value="InterPro"/>
</dbReference>
<dbReference type="OMA" id="RRSDDPC"/>
<gene>
    <name evidence="3" type="ORF">C5167_037618</name>
</gene>
<evidence type="ECO:0000256" key="1">
    <source>
        <dbReference type="ARBA" id="ARBA00022723"/>
    </source>
</evidence>
<evidence type="ECO:0000256" key="2">
    <source>
        <dbReference type="ARBA" id="ARBA00022842"/>
    </source>
</evidence>
<dbReference type="EMBL" id="CM010715">
    <property type="protein sequence ID" value="RZC44663.1"/>
    <property type="molecule type" value="Genomic_DNA"/>
</dbReference>
<sequence length="792" mass="88696">MDQLTQHLHMNEGIAETSYASNSPAQKKYIFKTKAVVEEAILDVLSKCYSSTMAATEKLKTICIADLGCSSGPNALLVVSYLLDTIHEKCRESDSVMPKILVFLNDLPRNDFNTLFKYVESFHDELRKTKEDASGKCFVAGIPGTFYRRLFPSDSIHVVHSSYSVHWLSQVPTGNDKSNKGNLYIAKSTPPYIIEAYLKQFKKDFMAFLKCRSEELVKGGRMVLTLVGRRSLDPTSKECCSLWELLAMALNDMVLEGMVEEEKLDLFNFPIYYPSLEEVKSVIQSEGSFSGNQLETFQVNWDGSDSSEAGRSGTDKSRSSYLIANSIRAVSEPLLASHFGEEIINELFSRFREIVANYAAKEKTDYTNLVISKKAICMTKAMLEEAIWDINLRFYSSTTSAINKMKTVCVADLGCSSGPNTLLVVSHLLDTINKKCHEHHMTTPGNDFNTLFKNLESFTDDIRKTKGNDLGPCFVSVMPGTFYGRLFPGGTLHFVHSSYSLHWLSKIPQGIEKRNKGNLYISKSSPPSVIEAYLKQFKKDFRVFLKCRSEELVDGGRMVLTFIGRRSSDPTSRECCCLWELLAMALKDMGTVQEEKLDSFYFPNYYPSPEEVQSVIQDDGSFMVNQLQTFNVNWDGSDSSENGSSLTDKFRSSYVHQSRVGILTGREIVANYAAKEKTEHTNGTSEGSFSVNQLETFQVNWDGSDSSEDGRSGTDKFRSSHLIANSIRAVSEPLLASHFGEEIINELFSRFREIVANYAAKEKTEYANLVISVTKIGKPGTDTTSQLVAKPA</sequence>
<dbReference type="GO" id="GO:0046872">
    <property type="term" value="F:metal ion binding"/>
    <property type="evidence" value="ECO:0007669"/>
    <property type="project" value="UniProtKB-KW"/>
</dbReference>
<dbReference type="AlphaFoldDB" id="A0A4Y7I6W2"/>
<keyword evidence="2" id="KW-0460">Magnesium</keyword>
<dbReference type="Proteomes" id="UP000316621">
    <property type="component" value="Chromosome 1"/>
</dbReference>
<dbReference type="Gramene" id="RZC44663">
    <property type="protein sequence ID" value="RZC44663"/>
    <property type="gene ID" value="C5167_037618"/>
</dbReference>
<organism evidence="3 4">
    <name type="scientific">Papaver somniferum</name>
    <name type="common">Opium poppy</name>
    <dbReference type="NCBI Taxonomy" id="3469"/>
    <lineage>
        <taxon>Eukaryota</taxon>
        <taxon>Viridiplantae</taxon>
        <taxon>Streptophyta</taxon>
        <taxon>Embryophyta</taxon>
        <taxon>Tracheophyta</taxon>
        <taxon>Spermatophyta</taxon>
        <taxon>Magnoliopsida</taxon>
        <taxon>Ranunculales</taxon>
        <taxon>Papaveraceae</taxon>
        <taxon>Papaveroideae</taxon>
        <taxon>Papaver</taxon>
    </lineage>
</organism>
<protein>
    <recommendedName>
        <fullName evidence="5">Jasmonate O-methyltransferase</fullName>
    </recommendedName>
</protein>
<dbReference type="Gene3D" id="3.40.50.150">
    <property type="entry name" value="Vaccinia Virus protein VP39"/>
    <property type="match status" value="2"/>
</dbReference>
<dbReference type="InterPro" id="IPR029063">
    <property type="entry name" value="SAM-dependent_MTases_sf"/>
</dbReference>
<dbReference type="STRING" id="3469.A0A4Y7I6W2"/>
<dbReference type="InterPro" id="IPR005299">
    <property type="entry name" value="MeTrfase_7"/>
</dbReference>
<dbReference type="PANTHER" id="PTHR31009">
    <property type="entry name" value="S-ADENOSYL-L-METHIONINE:CARBOXYL METHYLTRANSFERASE FAMILY PROTEIN"/>
    <property type="match status" value="1"/>
</dbReference>
<keyword evidence="1" id="KW-0479">Metal-binding</keyword>
<name>A0A4Y7I6W2_PAPSO</name>
<dbReference type="SUPFAM" id="SSF53335">
    <property type="entry name" value="S-adenosyl-L-methionine-dependent methyltransferases"/>
    <property type="match status" value="3"/>
</dbReference>
<dbReference type="InterPro" id="IPR042086">
    <property type="entry name" value="MeTrfase_capping"/>
</dbReference>
<dbReference type="Pfam" id="PF03492">
    <property type="entry name" value="Methyltransf_7"/>
    <property type="match status" value="3"/>
</dbReference>
<evidence type="ECO:0000313" key="3">
    <source>
        <dbReference type="EMBL" id="RZC44663.1"/>
    </source>
</evidence>
<keyword evidence="4" id="KW-1185">Reference proteome</keyword>